<organism evidence="4 5">
    <name type="scientific">Luedemannella helvata</name>
    <dbReference type="NCBI Taxonomy" id="349315"/>
    <lineage>
        <taxon>Bacteria</taxon>
        <taxon>Bacillati</taxon>
        <taxon>Actinomycetota</taxon>
        <taxon>Actinomycetes</taxon>
        <taxon>Micromonosporales</taxon>
        <taxon>Micromonosporaceae</taxon>
        <taxon>Luedemannella</taxon>
    </lineage>
</organism>
<dbReference type="InterPro" id="IPR009597">
    <property type="entry name" value="DUF1206"/>
</dbReference>
<feature type="region of interest" description="Disordered" evidence="1">
    <location>
        <begin position="1"/>
        <end position="22"/>
    </location>
</feature>
<evidence type="ECO:0000256" key="2">
    <source>
        <dbReference type="SAM" id="Phobius"/>
    </source>
</evidence>
<proteinExistence type="predicted"/>
<dbReference type="Proteomes" id="UP001500655">
    <property type="component" value="Unassembled WGS sequence"/>
</dbReference>
<protein>
    <recommendedName>
        <fullName evidence="3">DUF1206 domain-containing protein</fullName>
    </recommendedName>
</protein>
<reference evidence="4 5" key="1">
    <citation type="journal article" date="2019" name="Int. J. Syst. Evol. Microbiol.">
        <title>The Global Catalogue of Microorganisms (GCM) 10K type strain sequencing project: providing services to taxonomists for standard genome sequencing and annotation.</title>
        <authorList>
            <consortium name="The Broad Institute Genomics Platform"/>
            <consortium name="The Broad Institute Genome Sequencing Center for Infectious Disease"/>
            <person name="Wu L."/>
            <person name="Ma J."/>
        </authorList>
    </citation>
    <scope>NUCLEOTIDE SEQUENCE [LARGE SCALE GENOMIC DNA]</scope>
    <source>
        <strain evidence="4 5">JCM 13249</strain>
    </source>
</reference>
<dbReference type="EMBL" id="BAAALS010000013">
    <property type="protein sequence ID" value="GAA1757125.1"/>
    <property type="molecule type" value="Genomic_DNA"/>
</dbReference>
<evidence type="ECO:0000313" key="5">
    <source>
        <dbReference type="Proteomes" id="UP001500655"/>
    </source>
</evidence>
<keyword evidence="2" id="KW-0812">Transmembrane</keyword>
<feature type="transmembrane region" description="Helical" evidence="2">
    <location>
        <begin position="65"/>
        <end position="89"/>
    </location>
</feature>
<dbReference type="Pfam" id="PF06724">
    <property type="entry name" value="DUF1206"/>
    <property type="match status" value="1"/>
</dbReference>
<accession>A0ABN2KIN6</accession>
<feature type="domain" description="DUF1206" evidence="3">
    <location>
        <begin position="68"/>
        <end position="128"/>
    </location>
</feature>
<evidence type="ECO:0000313" key="4">
    <source>
        <dbReference type="EMBL" id="GAA1757125.1"/>
    </source>
</evidence>
<evidence type="ECO:0000259" key="3">
    <source>
        <dbReference type="Pfam" id="PF06724"/>
    </source>
</evidence>
<feature type="transmembrane region" description="Helical" evidence="2">
    <location>
        <begin position="109"/>
        <end position="127"/>
    </location>
</feature>
<sequence>MRGDVPDGPPRDTTFAGHPPPGTVSGVSVLRVARRTAYEVSHHAVVAEAVRVVRRVARSAVLEHLIRAGLVGYGVLHLTVAWVAVRIALHEPAVDGDQTGAFRLLAGQPFGFLVVWAIVIGLGAMAVW</sequence>
<evidence type="ECO:0000256" key="1">
    <source>
        <dbReference type="SAM" id="MobiDB-lite"/>
    </source>
</evidence>
<comment type="caution">
    <text evidence="4">The sequence shown here is derived from an EMBL/GenBank/DDBJ whole genome shotgun (WGS) entry which is preliminary data.</text>
</comment>
<keyword evidence="5" id="KW-1185">Reference proteome</keyword>
<keyword evidence="2" id="KW-1133">Transmembrane helix</keyword>
<gene>
    <name evidence="4" type="ORF">GCM10009681_30410</name>
</gene>
<name>A0ABN2KIN6_9ACTN</name>
<keyword evidence="2" id="KW-0472">Membrane</keyword>